<dbReference type="AlphaFoldDB" id="A0A1Z5JCZ0"/>
<evidence type="ECO:0000256" key="1">
    <source>
        <dbReference type="SAM" id="MobiDB-lite"/>
    </source>
</evidence>
<organism evidence="2 3">
    <name type="scientific">Fistulifera solaris</name>
    <name type="common">Oleaginous diatom</name>
    <dbReference type="NCBI Taxonomy" id="1519565"/>
    <lineage>
        <taxon>Eukaryota</taxon>
        <taxon>Sar</taxon>
        <taxon>Stramenopiles</taxon>
        <taxon>Ochrophyta</taxon>
        <taxon>Bacillariophyta</taxon>
        <taxon>Bacillariophyceae</taxon>
        <taxon>Bacillariophycidae</taxon>
        <taxon>Naviculales</taxon>
        <taxon>Naviculaceae</taxon>
        <taxon>Fistulifera</taxon>
    </lineage>
</organism>
<comment type="caution">
    <text evidence="2">The sequence shown here is derived from an EMBL/GenBank/DDBJ whole genome shotgun (WGS) entry which is preliminary data.</text>
</comment>
<gene>
    <name evidence="2" type="ORF">FisN_20Lh070</name>
</gene>
<sequence>MNHHQHQQHHYRRRFEDVKHAFQHTVRSAIQELQEQHGFSHEHAVQAVLHELVQGIRIEDEMVFPVMKQHGLCWEDALRALAVSRAVEQLTQETHCTVTAVQQLTQRLQAAELWKHRGSRVQITSSRDVPRKTSQSVSCLQLNTLSSSQEIVTRTSDMLMKHRDKQQLPPIVESTSSLPIPAEITADFDITTTSTTSTHNNNNNIEEIKTKSSAAKTVARKPTTKPESNRKRAAKRSREHEEECSAKRSC</sequence>
<feature type="compositionally biased region" description="Basic and acidic residues" evidence="1">
    <location>
        <begin position="236"/>
        <end position="250"/>
    </location>
</feature>
<dbReference type="Proteomes" id="UP000198406">
    <property type="component" value="Unassembled WGS sequence"/>
</dbReference>
<protein>
    <submittedName>
        <fullName evidence="2">Uncharacterized protein</fullName>
    </submittedName>
</protein>
<feature type="compositionally biased region" description="Low complexity" evidence="1">
    <location>
        <begin position="193"/>
        <end position="205"/>
    </location>
</feature>
<accession>A0A1Z5JCZ0</accession>
<reference evidence="2 3" key="1">
    <citation type="journal article" date="2015" name="Plant Cell">
        <title>Oil accumulation by the oleaginous diatom Fistulifera solaris as revealed by the genome and transcriptome.</title>
        <authorList>
            <person name="Tanaka T."/>
            <person name="Maeda Y."/>
            <person name="Veluchamy A."/>
            <person name="Tanaka M."/>
            <person name="Abida H."/>
            <person name="Marechal E."/>
            <person name="Bowler C."/>
            <person name="Muto M."/>
            <person name="Sunaga Y."/>
            <person name="Tanaka M."/>
            <person name="Yoshino T."/>
            <person name="Taniguchi T."/>
            <person name="Fukuda Y."/>
            <person name="Nemoto M."/>
            <person name="Matsumoto M."/>
            <person name="Wong P.S."/>
            <person name="Aburatani S."/>
            <person name="Fujibuchi W."/>
        </authorList>
    </citation>
    <scope>NUCLEOTIDE SEQUENCE [LARGE SCALE GENOMIC DNA]</scope>
    <source>
        <strain evidence="2 3">JPCC DA0580</strain>
    </source>
</reference>
<evidence type="ECO:0000313" key="2">
    <source>
        <dbReference type="EMBL" id="GAX11873.1"/>
    </source>
</evidence>
<evidence type="ECO:0000313" key="3">
    <source>
        <dbReference type="Proteomes" id="UP000198406"/>
    </source>
</evidence>
<dbReference type="InParanoid" id="A0A1Z5JCZ0"/>
<dbReference type="EMBL" id="BDSP01000045">
    <property type="protein sequence ID" value="GAX11873.1"/>
    <property type="molecule type" value="Genomic_DNA"/>
</dbReference>
<name>A0A1Z5JCZ0_FISSO</name>
<proteinExistence type="predicted"/>
<feature type="region of interest" description="Disordered" evidence="1">
    <location>
        <begin position="193"/>
        <end position="250"/>
    </location>
</feature>
<keyword evidence="3" id="KW-1185">Reference proteome</keyword>